<keyword evidence="2" id="KW-1185">Reference proteome</keyword>
<dbReference type="EMBL" id="BANC01000045">
    <property type="protein sequence ID" value="GAN80411.1"/>
    <property type="molecule type" value="Genomic_DNA"/>
</dbReference>
<dbReference type="AlphaFoldDB" id="A0A0D6PGA6"/>
<proteinExistence type="predicted"/>
<reference evidence="1 2" key="1">
    <citation type="submission" date="2012-11" db="EMBL/GenBank/DDBJ databases">
        <title>Whole genome sequence of Acidocella aminolytica 101 = DSM 11237.</title>
        <authorList>
            <person name="Azuma Y."/>
            <person name="Higashiura N."/>
            <person name="Hirakawa H."/>
            <person name="Matsushita K."/>
        </authorList>
    </citation>
    <scope>NUCLEOTIDE SEQUENCE [LARGE SCALE GENOMIC DNA]</scope>
    <source>
        <strain evidence="2">101 / DSM 11237</strain>
    </source>
</reference>
<comment type="caution">
    <text evidence="1">The sequence shown here is derived from an EMBL/GenBank/DDBJ whole genome shotgun (WGS) entry which is preliminary data.</text>
</comment>
<gene>
    <name evidence="1" type="ORF">Aam_046_052</name>
</gene>
<name>A0A0D6PGA6_9PROT</name>
<sequence length="160" mass="18336">MTYGEKLSIVLQANWAEFAVGNPRWIPPALIRRMIGEGDEYLIPAVLVRVGPAYKLGLDAYVDNNDPCVKTFDGLSDVLYRLRLGQAQEDCPPFSGISDNRQLDLYSIYYVLATEHQSSDDEADEDWALNPRFVVDFDGEAKPWQYWVDLAYRFRELSYA</sequence>
<dbReference type="Proteomes" id="UP000032668">
    <property type="component" value="Unassembled WGS sequence"/>
</dbReference>
<evidence type="ECO:0000313" key="1">
    <source>
        <dbReference type="EMBL" id="GAN80411.1"/>
    </source>
</evidence>
<dbReference type="STRING" id="1120923.SAMN02746095_03308"/>
<organism evidence="1 2">
    <name type="scientific">Acidocella aminolytica 101 = DSM 11237</name>
    <dbReference type="NCBI Taxonomy" id="1120923"/>
    <lineage>
        <taxon>Bacteria</taxon>
        <taxon>Pseudomonadati</taxon>
        <taxon>Pseudomonadota</taxon>
        <taxon>Alphaproteobacteria</taxon>
        <taxon>Acetobacterales</taxon>
        <taxon>Acidocellaceae</taxon>
        <taxon>Acidocella</taxon>
    </lineage>
</organism>
<protein>
    <submittedName>
        <fullName evidence="1">Uncharacterized protein</fullName>
    </submittedName>
</protein>
<evidence type="ECO:0000313" key="2">
    <source>
        <dbReference type="Proteomes" id="UP000032668"/>
    </source>
</evidence>
<accession>A0A0D6PGA6</accession>